<dbReference type="SUPFAM" id="SSF53822">
    <property type="entry name" value="Periplasmic binding protein-like I"/>
    <property type="match status" value="1"/>
</dbReference>
<keyword evidence="8" id="KW-1185">Reference proteome</keyword>
<evidence type="ECO:0000256" key="3">
    <source>
        <dbReference type="ARBA" id="ARBA00023163"/>
    </source>
</evidence>
<dbReference type="InterPro" id="IPR028082">
    <property type="entry name" value="Peripla_BP_I"/>
</dbReference>
<dbReference type="PROSITE" id="PS50943">
    <property type="entry name" value="HTH_CROC1"/>
    <property type="match status" value="1"/>
</dbReference>
<feature type="domain" description="HTH lacI-type" evidence="5">
    <location>
        <begin position="10"/>
        <end position="64"/>
    </location>
</feature>
<dbReference type="Pfam" id="PF00356">
    <property type="entry name" value="LacI"/>
    <property type="match status" value="1"/>
</dbReference>
<evidence type="ECO:0000256" key="4">
    <source>
        <dbReference type="SAM" id="MobiDB-lite"/>
    </source>
</evidence>
<dbReference type="PROSITE" id="PS50932">
    <property type="entry name" value="HTH_LACI_2"/>
    <property type="match status" value="1"/>
</dbReference>
<dbReference type="Gene3D" id="1.10.260.40">
    <property type="entry name" value="lambda repressor-like DNA-binding domains"/>
    <property type="match status" value="1"/>
</dbReference>
<dbReference type="Gene3D" id="3.40.50.2300">
    <property type="match status" value="2"/>
</dbReference>
<sequence>MSGAGRAAGPTLEDVARAAGVSRATVSRVVNGTRNVAPEIQRAVLQAVSAVGYVPNLAARQLITRRSGVVALVMSGGDADDPSGTSGQAEPRSQDAQEARALAEFGAQVFADPFFGRVLTGVLAHLGPRGLHPLLMLARGDASRTQVVSRLRQGAADGALVVSIDPADPLPRRLVQAGLPTVLFARPEQPLRAAYVDLAHQDGGRLAAERLLQRGCRQVGAIAGPLALHAGRARLDGFCDTMARHGHAYVPVAVGNFTQDSGEQAMRELLAQQPDLDGVFAGNDLMAAGALHVLREHGRRVPEDVALVGFDDSGAALSCRPRLTTVRQPVEEMAAQMAALLLETLDAPTAPPRAVLFDPELVVRASG</sequence>
<protein>
    <submittedName>
        <fullName evidence="7">LacI family DNA-binding transcriptional regulator</fullName>
    </submittedName>
</protein>
<dbReference type="InterPro" id="IPR000843">
    <property type="entry name" value="HTH_LacI"/>
</dbReference>
<dbReference type="RefSeq" id="WP_380584723.1">
    <property type="nucleotide sequence ID" value="NZ_JBHSQJ010000074.1"/>
</dbReference>
<evidence type="ECO:0000259" key="5">
    <source>
        <dbReference type="PROSITE" id="PS50932"/>
    </source>
</evidence>
<dbReference type="Pfam" id="PF13377">
    <property type="entry name" value="Peripla_BP_3"/>
    <property type="match status" value="1"/>
</dbReference>
<accession>A0ABW1G346</accession>
<dbReference type="PANTHER" id="PTHR30146:SF109">
    <property type="entry name" value="HTH-TYPE TRANSCRIPTIONAL REGULATOR GALS"/>
    <property type="match status" value="1"/>
</dbReference>
<dbReference type="GO" id="GO:0003677">
    <property type="term" value="F:DNA binding"/>
    <property type="evidence" value="ECO:0007669"/>
    <property type="project" value="UniProtKB-KW"/>
</dbReference>
<dbReference type="InterPro" id="IPR046335">
    <property type="entry name" value="LacI/GalR-like_sensor"/>
</dbReference>
<name>A0ABW1G346_9ACTN</name>
<dbReference type="CDD" id="cd01392">
    <property type="entry name" value="HTH_LacI"/>
    <property type="match status" value="1"/>
</dbReference>
<keyword evidence="2 7" id="KW-0238">DNA-binding</keyword>
<proteinExistence type="predicted"/>
<comment type="caution">
    <text evidence="7">The sequence shown here is derived from an EMBL/GenBank/DDBJ whole genome shotgun (WGS) entry which is preliminary data.</text>
</comment>
<reference evidence="8" key="1">
    <citation type="journal article" date="2019" name="Int. J. Syst. Evol. Microbiol.">
        <title>The Global Catalogue of Microorganisms (GCM) 10K type strain sequencing project: providing services to taxonomists for standard genome sequencing and annotation.</title>
        <authorList>
            <consortium name="The Broad Institute Genomics Platform"/>
            <consortium name="The Broad Institute Genome Sequencing Center for Infectious Disease"/>
            <person name="Wu L."/>
            <person name="Ma J."/>
        </authorList>
    </citation>
    <scope>NUCLEOTIDE SEQUENCE [LARGE SCALE GENOMIC DNA]</scope>
    <source>
        <strain evidence="8">JCM 4816</strain>
    </source>
</reference>
<feature type="domain" description="HTH cro/C1-type" evidence="6">
    <location>
        <begin position="11"/>
        <end position="39"/>
    </location>
</feature>
<dbReference type="PANTHER" id="PTHR30146">
    <property type="entry name" value="LACI-RELATED TRANSCRIPTIONAL REPRESSOR"/>
    <property type="match status" value="1"/>
</dbReference>
<keyword evidence="1" id="KW-0805">Transcription regulation</keyword>
<dbReference type="SMART" id="SM00354">
    <property type="entry name" value="HTH_LACI"/>
    <property type="match status" value="1"/>
</dbReference>
<evidence type="ECO:0000256" key="2">
    <source>
        <dbReference type="ARBA" id="ARBA00023125"/>
    </source>
</evidence>
<dbReference type="PRINTS" id="PR00036">
    <property type="entry name" value="HTHLACI"/>
</dbReference>
<gene>
    <name evidence="7" type="ORF">ACFP3V_18315</name>
</gene>
<evidence type="ECO:0000259" key="6">
    <source>
        <dbReference type="PROSITE" id="PS50943"/>
    </source>
</evidence>
<dbReference type="CDD" id="cd06267">
    <property type="entry name" value="PBP1_LacI_sugar_binding-like"/>
    <property type="match status" value="1"/>
</dbReference>
<dbReference type="EMBL" id="JBHSQJ010000074">
    <property type="protein sequence ID" value="MFC5909164.1"/>
    <property type="molecule type" value="Genomic_DNA"/>
</dbReference>
<dbReference type="SUPFAM" id="SSF47413">
    <property type="entry name" value="lambda repressor-like DNA-binding domains"/>
    <property type="match status" value="1"/>
</dbReference>
<keyword evidence="3" id="KW-0804">Transcription</keyword>
<dbReference type="Proteomes" id="UP001596174">
    <property type="component" value="Unassembled WGS sequence"/>
</dbReference>
<evidence type="ECO:0000313" key="7">
    <source>
        <dbReference type="EMBL" id="MFC5909164.1"/>
    </source>
</evidence>
<dbReference type="PROSITE" id="PS00356">
    <property type="entry name" value="HTH_LACI_1"/>
    <property type="match status" value="1"/>
</dbReference>
<evidence type="ECO:0000256" key="1">
    <source>
        <dbReference type="ARBA" id="ARBA00023015"/>
    </source>
</evidence>
<feature type="region of interest" description="Disordered" evidence="4">
    <location>
        <begin position="74"/>
        <end position="97"/>
    </location>
</feature>
<dbReference type="InterPro" id="IPR001387">
    <property type="entry name" value="Cro/C1-type_HTH"/>
</dbReference>
<evidence type="ECO:0000313" key="8">
    <source>
        <dbReference type="Proteomes" id="UP001596174"/>
    </source>
</evidence>
<dbReference type="InterPro" id="IPR010982">
    <property type="entry name" value="Lambda_DNA-bd_dom_sf"/>
</dbReference>
<organism evidence="7 8">
    <name type="scientific">Streptacidiphilus monticola</name>
    <dbReference type="NCBI Taxonomy" id="2161674"/>
    <lineage>
        <taxon>Bacteria</taxon>
        <taxon>Bacillati</taxon>
        <taxon>Actinomycetota</taxon>
        <taxon>Actinomycetes</taxon>
        <taxon>Kitasatosporales</taxon>
        <taxon>Streptomycetaceae</taxon>
        <taxon>Streptacidiphilus</taxon>
    </lineage>
</organism>